<organism evidence="5">
    <name type="scientific">Chaetomium thermophilum (strain DSM 1495 / CBS 144.50 / IMI 039719)</name>
    <name type="common">Thermochaetoides thermophila</name>
    <dbReference type="NCBI Taxonomy" id="759272"/>
    <lineage>
        <taxon>Eukaryota</taxon>
        <taxon>Fungi</taxon>
        <taxon>Dikarya</taxon>
        <taxon>Ascomycota</taxon>
        <taxon>Pezizomycotina</taxon>
        <taxon>Sordariomycetes</taxon>
        <taxon>Sordariomycetidae</taxon>
        <taxon>Sordariales</taxon>
        <taxon>Chaetomiaceae</taxon>
        <taxon>Thermochaetoides</taxon>
    </lineage>
</organism>
<dbReference type="STRING" id="759272.G0SB91"/>
<dbReference type="InterPro" id="IPR024688">
    <property type="entry name" value="Mac_dom"/>
</dbReference>
<dbReference type="KEGG" id="cthr:CTHT_0049340"/>
<dbReference type="PROSITE" id="PS00101">
    <property type="entry name" value="HEXAPEP_TRANSFERASES"/>
    <property type="match status" value="1"/>
</dbReference>
<dbReference type="OrthoDB" id="25818at2759"/>
<dbReference type="GO" id="GO:0016407">
    <property type="term" value="F:acetyltransferase activity"/>
    <property type="evidence" value="ECO:0007669"/>
    <property type="project" value="InterPro"/>
</dbReference>
<dbReference type="Pfam" id="PF00132">
    <property type="entry name" value="Hexapep"/>
    <property type="match status" value="1"/>
</dbReference>
<evidence type="ECO:0000259" key="3">
    <source>
        <dbReference type="SMART" id="SM01266"/>
    </source>
</evidence>
<dbReference type="GeneID" id="18258972"/>
<dbReference type="SUPFAM" id="SSF51161">
    <property type="entry name" value="Trimeric LpxA-like enzymes"/>
    <property type="match status" value="1"/>
</dbReference>
<reference evidence="4 5" key="1">
    <citation type="journal article" date="2011" name="Cell">
        <title>Insight into structure and assembly of the nuclear pore complex by utilizing the genome of a eukaryotic thermophile.</title>
        <authorList>
            <person name="Amlacher S."/>
            <person name="Sarges P."/>
            <person name="Flemming D."/>
            <person name="van Noort V."/>
            <person name="Kunze R."/>
            <person name="Devos D.P."/>
            <person name="Arumugam M."/>
            <person name="Bork P."/>
            <person name="Hurt E."/>
        </authorList>
    </citation>
    <scope>NUCLEOTIDE SEQUENCE [LARGE SCALE GENOMIC DNA]</scope>
    <source>
        <strain evidence="5">DSM 1495 / CBS 144.50 / IMI 039719</strain>
    </source>
</reference>
<dbReference type="CDD" id="cd03357">
    <property type="entry name" value="LbH_MAT_GAT"/>
    <property type="match status" value="1"/>
</dbReference>
<feature type="domain" description="Maltose/galactoside acetyltransferase" evidence="3">
    <location>
        <begin position="12"/>
        <end position="69"/>
    </location>
</feature>
<dbReference type="SMART" id="SM01266">
    <property type="entry name" value="Mac"/>
    <property type="match status" value="1"/>
</dbReference>
<keyword evidence="5" id="KW-1185">Reference proteome</keyword>
<dbReference type="Proteomes" id="UP000008066">
    <property type="component" value="Unassembled WGS sequence"/>
</dbReference>
<dbReference type="InterPro" id="IPR011004">
    <property type="entry name" value="Trimer_LpxA-like_sf"/>
</dbReference>
<evidence type="ECO:0000313" key="5">
    <source>
        <dbReference type="Proteomes" id="UP000008066"/>
    </source>
</evidence>
<dbReference type="AlphaFoldDB" id="G0SB91"/>
<comment type="similarity">
    <text evidence="1">Belongs to the transferase hexapeptide repeat family.</text>
</comment>
<evidence type="ECO:0000256" key="1">
    <source>
        <dbReference type="ARBA" id="ARBA00007274"/>
    </source>
</evidence>
<evidence type="ECO:0000313" key="4">
    <source>
        <dbReference type="EMBL" id="EGS19471.1"/>
    </source>
</evidence>
<dbReference type="Gene3D" id="2.160.10.10">
    <property type="entry name" value="Hexapeptide repeat proteins"/>
    <property type="match status" value="1"/>
</dbReference>
<evidence type="ECO:0000256" key="2">
    <source>
        <dbReference type="ARBA" id="ARBA00022679"/>
    </source>
</evidence>
<dbReference type="OMA" id="FYSGTHP"/>
<dbReference type="Pfam" id="PF12464">
    <property type="entry name" value="Mac"/>
    <property type="match status" value="1"/>
</dbReference>
<dbReference type="EMBL" id="GL988044">
    <property type="protein sequence ID" value="EGS19471.1"/>
    <property type="molecule type" value="Genomic_DNA"/>
</dbReference>
<dbReference type="PANTHER" id="PTHR23416">
    <property type="entry name" value="SIALIC ACID SYNTHASE-RELATED"/>
    <property type="match status" value="1"/>
</dbReference>
<dbReference type="HOGENOM" id="CLU_051638_3_1_1"/>
<dbReference type="InterPro" id="IPR051159">
    <property type="entry name" value="Hexapeptide_acetyltransf"/>
</dbReference>
<dbReference type="RefSeq" id="XP_006695293.1">
    <property type="nucleotide sequence ID" value="XM_006695230.1"/>
</dbReference>
<dbReference type="GO" id="GO:0008374">
    <property type="term" value="F:O-acyltransferase activity"/>
    <property type="evidence" value="ECO:0007669"/>
    <property type="project" value="TreeGrafter"/>
</dbReference>
<accession>G0SB91</accession>
<keyword evidence="2 4" id="KW-0808">Transferase</keyword>
<protein>
    <submittedName>
        <fullName evidence="4">Acetyltransferase-like protein</fullName>
    </submittedName>
</protein>
<sequence>MDPNSIDIAENRRRMLAGELYYAWTPDLTADRQRCKAATKAFNERCTSGNASRRELVELWKAILNDTTPLPPPGATPEEDQKLLRDYPWCDGAIKFDYGFGSQVYINSNCTFLDTCTITIGSRVLIGPNVSFFAATHPTDPFVRNGLLGPELGKPITIGDDCWIGGGAIICPGVTIGRGVTVGAGSVVTKDVEDFVVVAGNPARVIKRLDVEAQLKKEREERESNR</sequence>
<dbReference type="InterPro" id="IPR001451">
    <property type="entry name" value="Hexapep"/>
</dbReference>
<gene>
    <name evidence="4" type="ORF">CTHT_0049340</name>
</gene>
<proteinExistence type="inferred from homology"/>
<name>G0SB91_CHATD</name>
<dbReference type="InterPro" id="IPR018357">
    <property type="entry name" value="Hexapep_transf_CS"/>
</dbReference>
<dbReference type="eggNOG" id="KOG4750">
    <property type="taxonomic scope" value="Eukaryota"/>
</dbReference>
<dbReference type="PANTHER" id="PTHR23416:SF54">
    <property type="entry name" value="ACETYLTRANSFERASE, CYSE_LACA_LPXA_NODL FAMILY (AFU_ORTHOLOGUE AFUA_2G08430)-RELATED"/>
    <property type="match status" value="1"/>
</dbReference>